<evidence type="ECO:0000313" key="1">
    <source>
        <dbReference type="EMBL" id="MPC83219.1"/>
    </source>
</evidence>
<protein>
    <submittedName>
        <fullName evidence="1">Uncharacterized protein</fullName>
    </submittedName>
</protein>
<dbReference type="Proteomes" id="UP000324222">
    <property type="component" value="Unassembled WGS sequence"/>
</dbReference>
<evidence type="ECO:0000313" key="2">
    <source>
        <dbReference type="Proteomes" id="UP000324222"/>
    </source>
</evidence>
<dbReference type="EMBL" id="VSRR010061896">
    <property type="protein sequence ID" value="MPC83219.1"/>
    <property type="molecule type" value="Genomic_DNA"/>
</dbReference>
<name>A0A5B7IMK6_PORTR</name>
<gene>
    <name evidence="1" type="ORF">E2C01_077921</name>
</gene>
<accession>A0A5B7IMK6</accession>
<reference evidence="1 2" key="1">
    <citation type="submission" date="2019-05" db="EMBL/GenBank/DDBJ databases">
        <title>Another draft genome of Portunus trituberculatus and its Hox gene families provides insights of decapod evolution.</title>
        <authorList>
            <person name="Jeong J.-H."/>
            <person name="Song I."/>
            <person name="Kim S."/>
            <person name="Choi T."/>
            <person name="Kim D."/>
            <person name="Ryu S."/>
            <person name="Kim W."/>
        </authorList>
    </citation>
    <scope>NUCLEOTIDE SEQUENCE [LARGE SCALE GENOMIC DNA]</scope>
    <source>
        <tissue evidence="1">Muscle</tissue>
    </source>
</reference>
<proteinExistence type="predicted"/>
<dbReference type="AlphaFoldDB" id="A0A5B7IMK6"/>
<sequence>MTSSGNLTHDWPARGRYVDKRASWKPNINPDLYALLNLRHRIQIPLGVIRTVFVAGPEFPSGPNCIRTELRGAEWSKPSETS</sequence>
<comment type="caution">
    <text evidence="1">The sequence shown here is derived from an EMBL/GenBank/DDBJ whole genome shotgun (WGS) entry which is preliminary data.</text>
</comment>
<organism evidence="1 2">
    <name type="scientific">Portunus trituberculatus</name>
    <name type="common">Swimming crab</name>
    <name type="synonym">Neptunus trituberculatus</name>
    <dbReference type="NCBI Taxonomy" id="210409"/>
    <lineage>
        <taxon>Eukaryota</taxon>
        <taxon>Metazoa</taxon>
        <taxon>Ecdysozoa</taxon>
        <taxon>Arthropoda</taxon>
        <taxon>Crustacea</taxon>
        <taxon>Multicrustacea</taxon>
        <taxon>Malacostraca</taxon>
        <taxon>Eumalacostraca</taxon>
        <taxon>Eucarida</taxon>
        <taxon>Decapoda</taxon>
        <taxon>Pleocyemata</taxon>
        <taxon>Brachyura</taxon>
        <taxon>Eubrachyura</taxon>
        <taxon>Portunoidea</taxon>
        <taxon>Portunidae</taxon>
        <taxon>Portuninae</taxon>
        <taxon>Portunus</taxon>
    </lineage>
</organism>
<keyword evidence="2" id="KW-1185">Reference proteome</keyword>